<proteinExistence type="inferred from homology"/>
<comment type="caution">
    <text evidence="9">The sequence shown here is derived from an EMBL/GenBank/DDBJ whole genome shotgun (WGS) entry which is preliminary data.</text>
</comment>
<dbReference type="GO" id="GO:0006412">
    <property type="term" value="P:translation"/>
    <property type="evidence" value="ECO:0007669"/>
    <property type="project" value="UniProtKB-UniRule"/>
</dbReference>
<evidence type="ECO:0000256" key="1">
    <source>
        <dbReference type="ARBA" id="ARBA00007116"/>
    </source>
</evidence>
<keyword evidence="2 7" id="KW-0699">rRNA-binding</keyword>
<evidence type="ECO:0000256" key="8">
    <source>
        <dbReference type="SAM" id="MobiDB-lite"/>
    </source>
</evidence>
<dbReference type="EMBL" id="QRAS01000002">
    <property type="protein sequence ID" value="RDL06561.1"/>
    <property type="molecule type" value="Genomic_DNA"/>
</dbReference>
<comment type="subunit">
    <text evidence="7">Part of the 50S ribosomal subunit; part of the 5S rRNA/L5/L18/L25 subcomplex. Contacts the 5S and 23S rRNAs.</text>
</comment>
<dbReference type="NCBIfam" id="TIGR00060">
    <property type="entry name" value="L18_bact"/>
    <property type="match status" value="1"/>
</dbReference>
<dbReference type="PANTHER" id="PTHR12899:SF3">
    <property type="entry name" value="LARGE RIBOSOMAL SUBUNIT PROTEIN UL18M"/>
    <property type="match status" value="1"/>
</dbReference>
<dbReference type="Proteomes" id="UP000254912">
    <property type="component" value="Unassembled WGS sequence"/>
</dbReference>
<keyword evidence="4 7" id="KW-0689">Ribosomal protein</keyword>
<evidence type="ECO:0000256" key="3">
    <source>
        <dbReference type="ARBA" id="ARBA00022884"/>
    </source>
</evidence>
<dbReference type="AlphaFoldDB" id="A0A288Q5U9"/>
<evidence type="ECO:0000256" key="7">
    <source>
        <dbReference type="HAMAP-Rule" id="MF_01337"/>
    </source>
</evidence>
<evidence type="ECO:0000256" key="6">
    <source>
        <dbReference type="ARBA" id="ARBA00035197"/>
    </source>
</evidence>
<name>A0A288Q5U9_9LACO</name>
<dbReference type="OrthoDB" id="9810939at2"/>
<keyword evidence="5 7" id="KW-0687">Ribonucleoprotein</keyword>
<evidence type="ECO:0000313" key="9">
    <source>
        <dbReference type="EMBL" id="RDL06561.1"/>
    </source>
</evidence>
<dbReference type="InterPro" id="IPR057268">
    <property type="entry name" value="Ribosomal_L18"/>
</dbReference>
<dbReference type="GeneID" id="94545325"/>
<dbReference type="Gene3D" id="3.30.420.100">
    <property type="match status" value="1"/>
</dbReference>
<keyword evidence="10" id="KW-1185">Reference proteome</keyword>
<organism evidence="9 10">
    <name type="scientific">Weissella soli</name>
    <dbReference type="NCBI Taxonomy" id="155866"/>
    <lineage>
        <taxon>Bacteria</taxon>
        <taxon>Bacillati</taxon>
        <taxon>Bacillota</taxon>
        <taxon>Bacilli</taxon>
        <taxon>Lactobacillales</taxon>
        <taxon>Lactobacillaceae</taxon>
        <taxon>Weissella</taxon>
    </lineage>
</organism>
<dbReference type="GO" id="GO:0003735">
    <property type="term" value="F:structural constituent of ribosome"/>
    <property type="evidence" value="ECO:0007669"/>
    <property type="project" value="InterPro"/>
</dbReference>
<dbReference type="KEGG" id="wso:WSWS_00112"/>
<dbReference type="GO" id="GO:0022625">
    <property type="term" value="C:cytosolic large ribosomal subunit"/>
    <property type="evidence" value="ECO:0007669"/>
    <property type="project" value="TreeGrafter"/>
</dbReference>
<dbReference type="RefSeq" id="WP_070229435.1">
    <property type="nucleotide sequence ID" value="NZ_BJYO01000003.1"/>
</dbReference>
<dbReference type="PANTHER" id="PTHR12899">
    <property type="entry name" value="39S RIBOSOMAL PROTEIN L18, MITOCHONDRIAL"/>
    <property type="match status" value="1"/>
</dbReference>
<feature type="compositionally biased region" description="Basic residues" evidence="8">
    <location>
        <begin position="10"/>
        <end position="20"/>
    </location>
</feature>
<dbReference type="InterPro" id="IPR004389">
    <property type="entry name" value="Ribosomal_uL18_bac-type"/>
</dbReference>
<evidence type="ECO:0000256" key="2">
    <source>
        <dbReference type="ARBA" id="ARBA00022730"/>
    </source>
</evidence>
<dbReference type="SUPFAM" id="SSF53137">
    <property type="entry name" value="Translational machinery components"/>
    <property type="match status" value="1"/>
</dbReference>
<feature type="region of interest" description="Disordered" evidence="8">
    <location>
        <begin position="1"/>
        <end position="24"/>
    </location>
</feature>
<evidence type="ECO:0000256" key="5">
    <source>
        <dbReference type="ARBA" id="ARBA00023274"/>
    </source>
</evidence>
<dbReference type="Pfam" id="PF00861">
    <property type="entry name" value="Ribosomal_L18p"/>
    <property type="match status" value="1"/>
</dbReference>
<comment type="similarity">
    <text evidence="1 7">Belongs to the universal ribosomal protein uL18 family.</text>
</comment>
<dbReference type="HAMAP" id="MF_01337_B">
    <property type="entry name" value="Ribosomal_uL18_B"/>
    <property type="match status" value="1"/>
</dbReference>
<dbReference type="GO" id="GO:0008097">
    <property type="term" value="F:5S rRNA binding"/>
    <property type="evidence" value="ECO:0007669"/>
    <property type="project" value="TreeGrafter"/>
</dbReference>
<keyword evidence="3 7" id="KW-0694">RNA-binding</keyword>
<dbReference type="InterPro" id="IPR005484">
    <property type="entry name" value="Ribosomal_uL18_bac/plant/anim"/>
</dbReference>
<comment type="function">
    <text evidence="7">This is one of the proteins that bind and probably mediate the attachment of the 5S RNA into the large ribosomal subunit, where it forms part of the central protuberance.</text>
</comment>
<sequence length="118" mass="12723">MITKSDKNKARQRRHARVRGKISGTAERPRLNVYRSNKNIYAQLIDDVAGVTLASASTLDAAVETAPKTEQAAKVGALIADRAKAAGIEDVVFDRGGYLYHGRVLALAEAAREAGLKF</sequence>
<evidence type="ECO:0000256" key="4">
    <source>
        <dbReference type="ARBA" id="ARBA00022980"/>
    </source>
</evidence>
<evidence type="ECO:0000313" key="10">
    <source>
        <dbReference type="Proteomes" id="UP000254912"/>
    </source>
</evidence>
<accession>A0A288Q5U9</accession>
<dbReference type="FunFam" id="3.30.420.100:FF:000001">
    <property type="entry name" value="50S ribosomal protein L18"/>
    <property type="match status" value="1"/>
</dbReference>
<protein>
    <recommendedName>
        <fullName evidence="6 7">Large ribosomal subunit protein uL18</fullName>
    </recommendedName>
</protein>
<gene>
    <name evidence="7" type="primary">rplR</name>
    <name evidence="9" type="ORF">DFP99_0940</name>
</gene>
<dbReference type="CDD" id="cd00432">
    <property type="entry name" value="Ribosomal_L18_L5e"/>
    <property type="match status" value="1"/>
</dbReference>
<reference evidence="9 10" key="1">
    <citation type="submission" date="2018-07" db="EMBL/GenBank/DDBJ databases">
        <title>Genomic Encyclopedia of Type Strains, Phase III (KMG-III): the genomes of soil and plant-associated and newly described type strains.</title>
        <authorList>
            <person name="Whitman W."/>
        </authorList>
    </citation>
    <scope>NUCLEOTIDE SEQUENCE [LARGE SCALE GENOMIC DNA]</scope>
    <source>
        <strain evidence="9 10">CECT 7031</strain>
    </source>
</reference>